<keyword evidence="2" id="KW-0812">Transmembrane</keyword>
<reference evidence="5" key="1">
    <citation type="submission" date="2018-07" db="EMBL/GenBank/DDBJ databases">
        <title>Genome sequence of Erythrobacter strain YH-07, an antagonistic bacterium isolated from Yellow Sea.</title>
        <authorList>
            <person name="Tang T."/>
            <person name="Liu Q."/>
            <person name="Sun X."/>
        </authorList>
    </citation>
    <scope>NUCLEOTIDE SEQUENCE [LARGE SCALE GENOMIC DNA]</scope>
    <source>
        <strain evidence="5">YH-07</strain>
    </source>
</reference>
<feature type="transmembrane region" description="Helical" evidence="2">
    <location>
        <begin position="153"/>
        <end position="174"/>
    </location>
</feature>
<keyword evidence="2" id="KW-0472">Membrane</keyword>
<organism evidence="4 5">
    <name type="scientific">Erythrobacter aureus</name>
    <dbReference type="NCBI Taxonomy" id="2182384"/>
    <lineage>
        <taxon>Bacteria</taxon>
        <taxon>Pseudomonadati</taxon>
        <taxon>Pseudomonadota</taxon>
        <taxon>Alphaproteobacteria</taxon>
        <taxon>Sphingomonadales</taxon>
        <taxon>Erythrobacteraceae</taxon>
        <taxon>Erythrobacter/Porphyrobacter group</taxon>
        <taxon>Erythrobacter</taxon>
    </lineage>
</organism>
<dbReference type="EMBL" id="CP031357">
    <property type="protein sequence ID" value="AXK41208.1"/>
    <property type="molecule type" value="Genomic_DNA"/>
</dbReference>
<dbReference type="PANTHER" id="PTHR43751">
    <property type="entry name" value="SULFATASE"/>
    <property type="match status" value="1"/>
</dbReference>
<dbReference type="Pfam" id="PF00884">
    <property type="entry name" value="Sulfatase"/>
    <property type="match status" value="1"/>
</dbReference>
<gene>
    <name evidence="4" type="ORF">DVR09_01705</name>
</gene>
<dbReference type="OrthoDB" id="9795675at2"/>
<keyword evidence="2" id="KW-1133">Transmembrane helix</keyword>
<evidence type="ECO:0000313" key="5">
    <source>
        <dbReference type="Proteomes" id="UP000254508"/>
    </source>
</evidence>
<feature type="transmembrane region" description="Helical" evidence="2">
    <location>
        <begin position="118"/>
        <end position="141"/>
    </location>
</feature>
<keyword evidence="5" id="KW-1185">Reference proteome</keyword>
<dbReference type="KEGG" id="err:DVR09_01705"/>
<dbReference type="SUPFAM" id="SSF53649">
    <property type="entry name" value="Alkaline phosphatase-like"/>
    <property type="match status" value="1"/>
</dbReference>
<protein>
    <recommendedName>
        <fullName evidence="3">Sulfatase N-terminal domain-containing protein</fullName>
    </recommendedName>
</protein>
<dbReference type="InterPro" id="IPR000917">
    <property type="entry name" value="Sulfatase_N"/>
</dbReference>
<sequence>MRLSPRGSARVMAHEKRVRNRIARAATAWRGATAGEKAPMHIEPIRMTAMVVRGAMKPPRKGRIMAGRIITGLFRPAIGVPLVATIVAAAELLVANRKFGVFTGGFGQSSAVDTPGEIALFALGFVLAQLAIALLAWKIAARLARASGAQATVLHFAFLYGGISLLVLSLQYQLHSYFSDAVSFALLKQLGGGSATDALLFAKNEIMLGLAALAAFLLAWWVAARLLHRLTGPQPAIDAIRSGWHMIAAIWLLLVGGLFVIPRIGGDGARGLERIMAWQALGDLLSLASDFDGDGYGLAGRVIDPYPFDEARHPLALDVPGNGIDEDGYGGDLALVPVPGTLPETPLSGKKPHLVIVVLESTRADVLGKQIDGQVVAPNLARVAAQGGAIAPAYSHVGFTTASLKSLFAGSLVVPPGSPSLFRELDRSGYEIGVFSGQPEDFGGISEAVGMREVADHFVDAELLKEQRAFSFAAQGSLLIDENIVLDRFDALLGDPAIWTTPQFVYFNFQTPHFPYHHDGVPERFARPPLERGQIGAENRDALQRTYWNAVAYSDAALGRLIDRLQTMGVWDETVLVVTGDHGEALFEGGFLGHGHIINDRQNATFFASNRPLAGVSAPISLSDYRRIILRMLGAEVPEAPIFEPFLHIGPLESPTAIGMADRQLGVISLRLDSGAACVTAQGRCRNYASLDGAEREAFDRLVARWGPSAGPRGGGKYGPKRPRRSA</sequence>
<dbReference type="Gene3D" id="3.40.720.10">
    <property type="entry name" value="Alkaline Phosphatase, subunit A"/>
    <property type="match status" value="1"/>
</dbReference>
<evidence type="ECO:0000256" key="1">
    <source>
        <dbReference type="SAM" id="MobiDB-lite"/>
    </source>
</evidence>
<feature type="domain" description="Sulfatase N-terminal" evidence="3">
    <location>
        <begin position="352"/>
        <end position="596"/>
    </location>
</feature>
<evidence type="ECO:0000256" key="2">
    <source>
        <dbReference type="SAM" id="Phobius"/>
    </source>
</evidence>
<evidence type="ECO:0000313" key="4">
    <source>
        <dbReference type="EMBL" id="AXK41208.1"/>
    </source>
</evidence>
<dbReference type="AlphaFoldDB" id="A0A345YBA6"/>
<feature type="transmembrane region" description="Helical" evidence="2">
    <location>
        <begin position="73"/>
        <end position="95"/>
    </location>
</feature>
<dbReference type="PANTHER" id="PTHR43751:SF3">
    <property type="entry name" value="SULFATASE N-TERMINAL DOMAIN-CONTAINING PROTEIN"/>
    <property type="match status" value="1"/>
</dbReference>
<proteinExistence type="predicted"/>
<feature type="region of interest" description="Disordered" evidence="1">
    <location>
        <begin position="706"/>
        <end position="727"/>
    </location>
</feature>
<dbReference type="Proteomes" id="UP000254508">
    <property type="component" value="Chromosome"/>
</dbReference>
<feature type="transmembrane region" description="Helical" evidence="2">
    <location>
        <begin position="244"/>
        <end position="265"/>
    </location>
</feature>
<dbReference type="InterPro" id="IPR052701">
    <property type="entry name" value="GAG_Ulvan_Degrading_Sulfatases"/>
</dbReference>
<dbReference type="InterPro" id="IPR017850">
    <property type="entry name" value="Alkaline_phosphatase_core_sf"/>
</dbReference>
<name>A0A345YBA6_9SPHN</name>
<feature type="transmembrane region" description="Helical" evidence="2">
    <location>
        <begin position="206"/>
        <end position="223"/>
    </location>
</feature>
<evidence type="ECO:0000259" key="3">
    <source>
        <dbReference type="Pfam" id="PF00884"/>
    </source>
</evidence>
<accession>A0A345YBA6</accession>